<organism evidence="3 4">
    <name type="scientific">Linnemannia exigua</name>
    <dbReference type="NCBI Taxonomy" id="604196"/>
    <lineage>
        <taxon>Eukaryota</taxon>
        <taxon>Fungi</taxon>
        <taxon>Fungi incertae sedis</taxon>
        <taxon>Mucoromycota</taxon>
        <taxon>Mortierellomycotina</taxon>
        <taxon>Mortierellomycetes</taxon>
        <taxon>Mortierellales</taxon>
        <taxon>Mortierellaceae</taxon>
        <taxon>Linnemannia</taxon>
    </lineage>
</organism>
<feature type="compositionally biased region" description="Acidic residues" evidence="1">
    <location>
        <begin position="312"/>
        <end position="343"/>
    </location>
</feature>
<evidence type="ECO:0000313" key="3">
    <source>
        <dbReference type="EMBL" id="KAG0278188.1"/>
    </source>
</evidence>
<evidence type="ECO:0000256" key="2">
    <source>
        <dbReference type="SAM" id="SignalP"/>
    </source>
</evidence>
<feature type="region of interest" description="Disordered" evidence="1">
    <location>
        <begin position="391"/>
        <end position="410"/>
    </location>
</feature>
<feature type="signal peptide" evidence="2">
    <location>
        <begin position="1"/>
        <end position="16"/>
    </location>
</feature>
<feature type="compositionally biased region" description="Polar residues" evidence="1">
    <location>
        <begin position="77"/>
        <end position="91"/>
    </location>
</feature>
<comment type="caution">
    <text evidence="3">The sequence shown here is derived from an EMBL/GenBank/DDBJ whole genome shotgun (WGS) entry which is preliminary data.</text>
</comment>
<protein>
    <submittedName>
        <fullName evidence="3">Uncharacterized protein</fullName>
    </submittedName>
</protein>
<feature type="region of interest" description="Disordered" evidence="1">
    <location>
        <begin position="789"/>
        <end position="829"/>
    </location>
</feature>
<dbReference type="AlphaFoldDB" id="A0AAD4H904"/>
<reference evidence="3" key="1">
    <citation type="journal article" date="2020" name="Fungal Divers.">
        <title>Resolving the Mortierellaceae phylogeny through synthesis of multi-gene phylogenetics and phylogenomics.</title>
        <authorList>
            <person name="Vandepol N."/>
            <person name="Liber J."/>
            <person name="Desiro A."/>
            <person name="Na H."/>
            <person name="Kennedy M."/>
            <person name="Barry K."/>
            <person name="Grigoriev I.V."/>
            <person name="Miller A.N."/>
            <person name="O'Donnell K."/>
            <person name="Stajich J.E."/>
            <person name="Bonito G."/>
        </authorList>
    </citation>
    <scope>NUCLEOTIDE SEQUENCE</scope>
    <source>
        <strain evidence="3">NRRL 28262</strain>
    </source>
</reference>
<dbReference type="Proteomes" id="UP001194580">
    <property type="component" value="Unassembled WGS sequence"/>
</dbReference>
<feature type="region of interest" description="Disordered" evidence="1">
    <location>
        <begin position="736"/>
        <end position="759"/>
    </location>
</feature>
<dbReference type="EMBL" id="JAAAIL010000213">
    <property type="protein sequence ID" value="KAG0278188.1"/>
    <property type="molecule type" value="Genomic_DNA"/>
</dbReference>
<proteinExistence type="predicted"/>
<feature type="region of interest" description="Disordered" evidence="1">
    <location>
        <begin position="312"/>
        <end position="384"/>
    </location>
</feature>
<evidence type="ECO:0000256" key="1">
    <source>
        <dbReference type="SAM" id="MobiDB-lite"/>
    </source>
</evidence>
<keyword evidence="2" id="KW-0732">Signal</keyword>
<evidence type="ECO:0000313" key="4">
    <source>
        <dbReference type="Proteomes" id="UP001194580"/>
    </source>
</evidence>
<sequence>MVLLGAIIFGTTLILSKPGKPTVNAGLGNFTTTAQLVTTALIPDKVVTTVSFVFTAPPPVISTFSALPTAPVKDVTSPATTTTIVRQSSVNEGPLSPSPPSTKPTTAEEVAVSSKPTLTTTTIKEVTAVTKPPPSTTTTKEVAMVTKPSPTTSTINTTTTTITTTTTVATTTTTTTTTEAAAVVTKATTTTASASPTPTKGSGWIVFPGITIPNPFEIFKPTDPPKSTATLAPTTTTTTKAVVKTATTTTSTTTAASPSPTKKSGWTLFPGIAIPNPFDLFPHEHDSNPTKGKTEFLARQGPAVVDAIDNNDDEQEDEHEEDENEGDFDDKQGDEEEDMEEIEQVEHRLKQDQQGPAKIDTNEDWVDEEVEPKQQAKKADHQKVLKQRSLLKKRQRHHHHLHRRNNQKRHLVRRQKLPFHDVVQIARTISVSPPTKTMHLLTETPTPTPVAVAPSALPHTAGHVDPNNVFVNDAHSKKGEKPSTPLVPPQSPAFETNDAIFEEFKSVIAQLVDEQAASFEESLDLIVNNIIQSDEMESYQDLLFERIAVSKLEIPDTNDNNAFDFNADDKVEALYSFLTSPSKDSIIQNPRAVSRTSMLTSIINTLLPPFVLRFRADLRNFLFWICSPTASAHIDGKDSSGDDNWAKKTALGDIDKLIRPDGSIDLKDLWEPRIATLALDCIKSHAQLFVNEVVGLAGTRFAQIKEFLIAQLRGLIGLPKWLLPFSSDNLPFIGQSTLDPLGQHQQNAEQESIGTEAQGTDNEADMNLEEDNLTQKVEAEPAVVIVAQEELFPSSNHPDQRRKQRRPSPASDNAQSLRAVQEIDSTSGNTDKTDEFLAWFVDSVVDELQSGYFANAKAAAVSRVESTEPQPTNSNGVPDEAGERACAWMKERIEKVLQ</sequence>
<feature type="compositionally biased region" description="Polar residues" evidence="1">
    <location>
        <begin position="810"/>
        <end position="829"/>
    </location>
</feature>
<feature type="chain" id="PRO_5042164840" evidence="2">
    <location>
        <begin position="17"/>
        <end position="898"/>
    </location>
</feature>
<name>A0AAD4H904_9FUNG</name>
<accession>A0AAD4H904</accession>
<feature type="compositionally biased region" description="Basic and acidic residues" evidence="1">
    <location>
        <begin position="371"/>
        <end position="383"/>
    </location>
</feature>
<keyword evidence="4" id="KW-1185">Reference proteome</keyword>
<gene>
    <name evidence="3" type="ORF">BGZ95_004501</name>
</gene>
<feature type="region of interest" description="Disordered" evidence="1">
    <location>
        <begin position="73"/>
        <end position="106"/>
    </location>
</feature>